<organism evidence="1 2">
    <name type="scientific">Mytilus galloprovincialis</name>
    <name type="common">Mediterranean mussel</name>
    <dbReference type="NCBI Taxonomy" id="29158"/>
    <lineage>
        <taxon>Eukaryota</taxon>
        <taxon>Metazoa</taxon>
        <taxon>Spiralia</taxon>
        <taxon>Lophotrochozoa</taxon>
        <taxon>Mollusca</taxon>
        <taxon>Bivalvia</taxon>
        <taxon>Autobranchia</taxon>
        <taxon>Pteriomorphia</taxon>
        <taxon>Mytilida</taxon>
        <taxon>Mytiloidea</taxon>
        <taxon>Mytilidae</taxon>
        <taxon>Mytilinae</taxon>
        <taxon>Mytilus</taxon>
    </lineage>
</organism>
<name>A0A8B6FPT8_MYTGA</name>
<evidence type="ECO:0000313" key="2">
    <source>
        <dbReference type="Proteomes" id="UP000596742"/>
    </source>
</evidence>
<dbReference type="EMBL" id="UYJE01007118">
    <property type="protein sequence ID" value="VDI51900.1"/>
    <property type="molecule type" value="Genomic_DNA"/>
</dbReference>
<proteinExistence type="predicted"/>
<sequence>MASLQNMSAEKLPNVCGVKLKRKEGRHCQIKLKEDGKCWRHKEQLNHNNNDDLITNGKLQINKTIKELQQIAREENLKGYSKLTKINLVNLIESKTNQKFKREEVFSMKQLKALAKRRKNNNYSKVTKENLSILIINNIENASIDEELEITEGRTALNGVFSTVKVKQKKEK</sequence>
<protein>
    <recommendedName>
        <fullName evidence="3">Rho termination factor N-terminal domain-containing protein</fullName>
    </recommendedName>
</protein>
<evidence type="ECO:0008006" key="3">
    <source>
        <dbReference type="Google" id="ProtNLM"/>
    </source>
</evidence>
<dbReference type="AlphaFoldDB" id="A0A8B6FPT8"/>
<reference evidence="1" key="1">
    <citation type="submission" date="2018-11" db="EMBL/GenBank/DDBJ databases">
        <authorList>
            <person name="Alioto T."/>
            <person name="Alioto T."/>
        </authorList>
    </citation>
    <scope>NUCLEOTIDE SEQUENCE</scope>
</reference>
<comment type="caution">
    <text evidence="1">The sequence shown here is derived from an EMBL/GenBank/DDBJ whole genome shotgun (WGS) entry which is preliminary data.</text>
</comment>
<evidence type="ECO:0000313" key="1">
    <source>
        <dbReference type="EMBL" id="VDI51900.1"/>
    </source>
</evidence>
<keyword evidence="2" id="KW-1185">Reference proteome</keyword>
<gene>
    <name evidence="1" type="ORF">MGAL_10B073638</name>
</gene>
<accession>A0A8B6FPT8</accession>
<dbReference type="Proteomes" id="UP000596742">
    <property type="component" value="Unassembled WGS sequence"/>
</dbReference>